<gene>
    <name evidence="9" type="ORF">E3O11_07020</name>
    <name evidence="8" type="ORF">SAMN05216274_11189</name>
</gene>
<feature type="transmembrane region" description="Helical" evidence="7">
    <location>
        <begin position="122"/>
        <end position="141"/>
    </location>
</feature>
<dbReference type="Pfam" id="PF02653">
    <property type="entry name" value="BPD_transp_2"/>
    <property type="match status" value="1"/>
</dbReference>
<sequence>MSVRTRLTQTLAIDGLPVAAALALAVVFFSLASPFFLTQENISNLLTQSLFVIILAAGMTFVLIVGGFDLSVGAATGLSAATTMLVLMNGGALPLGILAGIATGMAFGIINGFFIAVMEINAFIVTLATLSIGAGALQVLTTGTQLTGVSLPAFAWLTKGSILGIPTGVVITLVIVAALEWVLLFTTFGRTIFAVGTNPRAAFLAGTPVRRLTFSVYLLSGTIAGLAGVLLASHLNSVQPGLGQGYELSAIAAAVLGGVSLAGGRGSVWRAVIGALFLATMAQGLQLIGVDPLWFSIVTGASIVIAVAFDRAVQQWVIKQLAAATTKRQIFDDSDASASVSADAPTTSATRSSVRNTK</sequence>
<dbReference type="CDD" id="cd06579">
    <property type="entry name" value="TM_PBP1_transp_AraH_like"/>
    <property type="match status" value="1"/>
</dbReference>
<organism evidence="9 11">
    <name type="scientific">Cryobacterium levicorallinum</name>
    <dbReference type="NCBI Taxonomy" id="995038"/>
    <lineage>
        <taxon>Bacteria</taxon>
        <taxon>Bacillati</taxon>
        <taxon>Actinomycetota</taxon>
        <taxon>Actinomycetes</taxon>
        <taxon>Micrococcales</taxon>
        <taxon>Microbacteriaceae</taxon>
        <taxon>Cryobacterium</taxon>
    </lineage>
</organism>
<evidence type="ECO:0000256" key="6">
    <source>
        <dbReference type="SAM" id="MobiDB-lite"/>
    </source>
</evidence>
<keyword evidence="10" id="KW-1185">Reference proteome</keyword>
<evidence type="ECO:0000256" key="3">
    <source>
        <dbReference type="ARBA" id="ARBA00022692"/>
    </source>
</evidence>
<feature type="transmembrane region" description="Helical" evidence="7">
    <location>
        <begin position="294"/>
        <end position="313"/>
    </location>
</feature>
<accession>A0A1I3C161</accession>
<dbReference type="GO" id="GO:0005886">
    <property type="term" value="C:plasma membrane"/>
    <property type="evidence" value="ECO:0007669"/>
    <property type="project" value="UniProtKB-SubCell"/>
</dbReference>
<evidence type="ECO:0000256" key="4">
    <source>
        <dbReference type="ARBA" id="ARBA00022989"/>
    </source>
</evidence>
<keyword evidence="4 7" id="KW-1133">Transmembrane helix</keyword>
<name>A0A1I3C161_9MICO</name>
<keyword evidence="5 7" id="KW-0472">Membrane</keyword>
<dbReference type="PANTHER" id="PTHR32196:SF72">
    <property type="entry name" value="RIBOSE IMPORT PERMEASE PROTEIN RBSC"/>
    <property type="match status" value="1"/>
</dbReference>
<keyword evidence="2" id="KW-1003">Cell membrane</keyword>
<evidence type="ECO:0000256" key="1">
    <source>
        <dbReference type="ARBA" id="ARBA00004651"/>
    </source>
</evidence>
<dbReference type="Proteomes" id="UP000297963">
    <property type="component" value="Unassembled WGS sequence"/>
</dbReference>
<reference evidence="9 11" key="2">
    <citation type="submission" date="2019-03" db="EMBL/GenBank/DDBJ databases">
        <title>Genomics of glacier-inhabiting Cryobacterium strains.</title>
        <authorList>
            <person name="Liu Q."/>
            <person name="Xin Y.-H."/>
        </authorList>
    </citation>
    <scope>NUCLEOTIDE SEQUENCE [LARGE SCALE GENOMIC DNA]</scope>
    <source>
        <strain evidence="9 11">Hh34</strain>
    </source>
</reference>
<feature type="region of interest" description="Disordered" evidence="6">
    <location>
        <begin position="337"/>
        <end position="358"/>
    </location>
</feature>
<feature type="transmembrane region" description="Helical" evidence="7">
    <location>
        <begin position="161"/>
        <end position="184"/>
    </location>
</feature>
<dbReference type="GO" id="GO:0022857">
    <property type="term" value="F:transmembrane transporter activity"/>
    <property type="evidence" value="ECO:0007669"/>
    <property type="project" value="InterPro"/>
</dbReference>
<feature type="transmembrane region" description="Helical" evidence="7">
    <location>
        <begin position="16"/>
        <end position="37"/>
    </location>
</feature>
<dbReference type="EMBL" id="FOPW01000011">
    <property type="protein sequence ID" value="SFH68287.1"/>
    <property type="molecule type" value="Genomic_DNA"/>
</dbReference>
<dbReference type="STRING" id="995038.SAMN05216274_11189"/>
<dbReference type="Proteomes" id="UP000199681">
    <property type="component" value="Unassembled WGS sequence"/>
</dbReference>
<dbReference type="RefSeq" id="WP_092450911.1">
    <property type="nucleotide sequence ID" value="NZ_BKAC01000009.1"/>
</dbReference>
<evidence type="ECO:0000313" key="9">
    <source>
        <dbReference type="EMBL" id="TFB85712.1"/>
    </source>
</evidence>
<evidence type="ECO:0000313" key="10">
    <source>
        <dbReference type="Proteomes" id="UP000199681"/>
    </source>
</evidence>
<feature type="transmembrane region" description="Helical" evidence="7">
    <location>
        <begin position="49"/>
        <end position="72"/>
    </location>
</feature>
<keyword evidence="3 7" id="KW-0812">Transmembrane</keyword>
<comment type="subcellular location">
    <subcellularLocation>
        <location evidence="1">Cell membrane</location>
        <topology evidence="1">Multi-pass membrane protein</topology>
    </subcellularLocation>
</comment>
<evidence type="ECO:0000256" key="2">
    <source>
        <dbReference type="ARBA" id="ARBA00022475"/>
    </source>
</evidence>
<feature type="transmembrane region" description="Helical" evidence="7">
    <location>
        <begin position="245"/>
        <end position="264"/>
    </location>
</feature>
<dbReference type="PANTHER" id="PTHR32196">
    <property type="entry name" value="ABC TRANSPORTER PERMEASE PROTEIN YPHD-RELATED-RELATED"/>
    <property type="match status" value="1"/>
</dbReference>
<proteinExistence type="predicted"/>
<protein>
    <submittedName>
        <fullName evidence="9">ABC transporter permease</fullName>
    </submittedName>
    <submittedName>
        <fullName evidence="8">Ribose transport system permease protein/putative xylitol transport system permease protein</fullName>
    </submittedName>
</protein>
<feature type="transmembrane region" description="Helical" evidence="7">
    <location>
        <begin position="271"/>
        <end position="288"/>
    </location>
</feature>
<evidence type="ECO:0000256" key="7">
    <source>
        <dbReference type="SAM" id="Phobius"/>
    </source>
</evidence>
<comment type="caution">
    <text evidence="9">The sequence shown here is derived from an EMBL/GenBank/DDBJ whole genome shotgun (WGS) entry which is preliminary data.</text>
</comment>
<evidence type="ECO:0000256" key="5">
    <source>
        <dbReference type="ARBA" id="ARBA00023136"/>
    </source>
</evidence>
<feature type="compositionally biased region" description="Low complexity" evidence="6">
    <location>
        <begin position="337"/>
        <end position="350"/>
    </location>
</feature>
<dbReference type="InterPro" id="IPR001851">
    <property type="entry name" value="ABC_transp_permease"/>
</dbReference>
<feature type="transmembrane region" description="Helical" evidence="7">
    <location>
        <begin position="214"/>
        <end position="233"/>
    </location>
</feature>
<evidence type="ECO:0000313" key="8">
    <source>
        <dbReference type="EMBL" id="SFH68287.1"/>
    </source>
</evidence>
<reference evidence="8 10" key="1">
    <citation type="submission" date="2016-10" db="EMBL/GenBank/DDBJ databases">
        <authorList>
            <person name="Varghese N."/>
            <person name="Submissions S."/>
        </authorList>
    </citation>
    <scope>NUCLEOTIDE SEQUENCE [LARGE SCALE GENOMIC DNA]</scope>
    <source>
        <strain evidence="8 10">GMCC 1.11211</strain>
    </source>
</reference>
<evidence type="ECO:0000313" key="11">
    <source>
        <dbReference type="Proteomes" id="UP000297963"/>
    </source>
</evidence>
<feature type="transmembrane region" description="Helical" evidence="7">
    <location>
        <begin position="92"/>
        <end position="115"/>
    </location>
</feature>
<dbReference type="EMBL" id="SOFE01000012">
    <property type="protein sequence ID" value="TFB85712.1"/>
    <property type="molecule type" value="Genomic_DNA"/>
</dbReference>
<dbReference type="AlphaFoldDB" id="A0A1I3C161"/>